<feature type="transmembrane region" description="Helical" evidence="6">
    <location>
        <begin position="278"/>
        <end position="298"/>
    </location>
</feature>
<dbReference type="InterPro" id="IPR036259">
    <property type="entry name" value="MFS_trans_sf"/>
</dbReference>
<sequence length="513" mass="55529">MSLSLVSQEPNPQPVRLIALFGGVGLALALGSFEGAGVQAIFPYIGGGLATSSYRALWTLTYFVVHWSLGITLMPWSTRRFGRRRVFQGAVWLAAAGSLIGAFTHNLWVMLVSRAMEGLGAGLLVPLSQSVFLAATPARRHGIVTVFWSNAMLLPFFIGPAVGGWLATTVGFHLIFGLTVPLWLVALWAGGRGIRETVVLPVSEAPSFDFLGFALLYAGLMALQVVLDQGEQHGWWYSPFIRDASFAAVVCLYLFGWYEARARHPLLQFHYLRRRNYVLGLMLLSLGWALFMGWASILPLWAEEDLGYNGLWGGVLLLPVGLGALPMSAALDHLRGVFGLRRLASLSFLLLSGAYGTLSVHPGSALSDLFWPLLVLGLGVGILFVPLTMIIMSEIAVAAVPAAATTANFIRVFSANIGVTVLAVYWSRGSARASNALAAEISRYGHTTTGPLDGLQRFLVVEAHTVSLDNLLRLSMWLCLAGAFVAWFFLIPPRVLPKASAHSFVEETENESG</sequence>
<feature type="transmembrane region" description="Helical" evidence="6">
    <location>
        <begin position="310"/>
        <end position="331"/>
    </location>
</feature>
<dbReference type="PANTHER" id="PTHR42718:SF9">
    <property type="entry name" value="MAJOR FACILITATOR SUPERFAMILY MULTIDRUG TRANSPORTER MFSC"/>
    <property type="match status" value="1"/>
</dbReference>
<dbReference type="EMBL" id="PSYR01000001">
    <property type="protein sequence ID" value="RCN59182.1"/>
    <property type="molecule type" value="Genomic_DNA"/>
</dbReference>
<feature type="transmembrane region" description="Helical" evidence="6">
    <location>
        <begin position="89"/>
        <end position="109"/>
    </location>
</feature>
<dbReference type="Pfam" id="PF07690">
    <property type="entry name" value="MFS_1"/>
    <property type="match status" value="1"/>
</dbReference>
<keyword evidence="3 6" id="KW-0812">Transmembrane</keyword>
<keyword evidence="9" id="KW-1185">Reference proteome</keyword>
<feature type="transmembrane region" description="Helical" evidence="6">
    <location>
        <begin position="239"/>
        <end position="258"/>
    </location>
</feature>
<dbReference type="GO" id="GO:0016020">
    <property type="term" value="C:membrane"/>
    <property type="evidence" value="ECO:0007669"/>
    <property type="project" value="UniProtKB-SubCell"/>
</dbReference>
<keyword evidence="2" id="KW-0813">Transport</keyword>
<evidence type="ECO:0000313" key="9">
    <source>
        <dbReference type="Proteomes" id="UP000253250"/>
    </source>
</evidence>
<evidence type="ECO:0000313" key="8">
    <source>
        <dbReference type="EMBL" id="RCN59182.1"/>
    </source>
</evidence>
<feature type="transmembrane region" description="Helical" evidence="6">
    <location>
        <begin position="409"/>
        <end position="427"/>
    </location>
</feature>
<gene>
    <name evidence="8" type="ORF">C4900_05535</name>
</gene>
<proteinExistence type="predicted"/>
<name>A0A368HII2_9GAMM</name>
<protein>
    <submittedName>
        <fullName evidence="8">MFS transporter</fullName>
    </submittedName>
</protein>
<feature type="domain" description="Major facilitator superfamily (MFS) profile" evidence="7">
    <location>
        <begin position="15"/>
        <end position="494"/>
    </location>
</feature>
<feature type="transmembrane region" description="Helical" evidence="6">
    <location>
        <begin position="343"/>
        <end position="363"/>
    </location>
</feature>
<feature type="transmembrane region" description="Helical" evidence="6">
    <location>
        <begin position="147"/>
        <end position="166"/>
    </location>
</feature>
<evidence type="ECO:0000256" key="5">
    <source>
        <dbReference type="ARBA" id="ARBA00023136"/>
    </source>
</evidence>
<dbReference type="AlphaFoldDB" id="A0A368HII2"/>
<dbReference type="SUPFAM" id="SSF103473">
    <property type="entry name" value="MFS general substrate transporter"/>
    <property type="match status" value="1"/>
</dbReference>
<dbReference type="GO" id="GO:0022857">
    <property type="term" value="F:transmembrane transporter activity"/>
    <property type="evidence" value="ECO:0007669"/>
    <property type="project" value="InterPro"/>
</dbReference>
<dbReference type="PANTHER" id="PTHR42718">
    <property type="entry name" value="MAJOR FACILITATOR SUPERFAMILY MULTIDRUG TRANSPORTER MFSC"/>
    <property type="match status" value="1"/>
</dbReference>
<accession>A0A368HII2</accession>
<keyword evidence="4 6" id="KW-1133">Transmembrane helix</keyword>
<feature type="transmembrane region" description="Helical" evidence="6">
    <location>
        <begin position="56"/>
        <end position="77"/>
    </location>
</feature>
<evidence type="ECO:0000256" key="6">
    <source>
        <dbReference type="SAM" id="Phobius"/>
    </source>
</evidence>
<comment type="caution">
    <text evidence="8">The sequence shown here is derived from an EMBL/GenBank/DDBJ whole genome shotgun (WGS) entry which is preliminary data.</text>
</comment>
<feature type="transmembrane region" description="Helical" evidence="6">
    <location>
        <begin position="172"/>
        <end position="189"/>
    </location>
</feature>
<dbReference type="InterPro" id="IPR011701">
    <property type="entry name" value="MFS"/>
</dbReference>
<comment type="subcellular location">
    <subcellularLocation>
        <location evidence="1">Membrane</location>
        <topology evidence="1">Multi-pass membrane protein</topology>
    </subcellularLocation>
</comment>
<dbReference type="Gene3D" id="1.20.1250.20">
    <property type="entry name" value="MFS general substrate transporter like domains"/>
    <property type="match status" value="1"/>
</dbReference>
<evidence type="ECO:0000259" key="7">
    <source>
        <dbReference type="PROSITE" id="PS50850"/>
    </source>
</evidence>
<evidence type="ECO:0000256" key="4">
    <source>
        <dbReference type="ARBA" id="ARBA00022989"/>
    </source>
</evidence>
<dbReference type="PROSITE" id="PS50850">
    <property type="entry name" value="MFS"/>
    <property type="match status" value="1"/>
</dbReference>
<dbReference type="OrthoDB" id="9812189at2"/>
<feature type="transmembrane region" description="Helical" evidence="6">
    <location>
        <begin position="369"/>
        <end position="397"/>
    </location>
</feature>
<evidence type="ECO:0000256" key="2">
    <source>
        <dbReference type="ARBA" id="ARBA00022448"/>
    </source>
</evidence>
<feature type="transmembrane region" description="Helical" evidence="6">
    <location>
        <begin position="115"/>
        <end position="135"/>
    </location>
</feature>
<feature type="transmembrane region" description="Helical" evidence="6">
    <location>
        <begin position="474"/>
        <end position="491"/>
    </location>
</feature>
<evidence type="ECO:0000256" key="1">
    <source>
        <dbReference type="ARBA" id="ARBA00004141"/>
    </source>
</evidence>
<keyword evidence="5 6" id="KW-0472">Membrane</keyword>
<reference evidence="8 9" key="1">
    <citation type="submission" date="2018-02" db="EMBL/GenBank/DDBJ databases">
        <title>Insights into the biology of acidophilic members of the Acidiferrobacteraceae family derived from comparative genomic analyses.</title>
        <authorList>
            <person name="Issotta F."/>
            <person name="Thyssen C."/>
            <person name="Mena C."/>
            <person name="Moya A."/>
            <person name="Bellenberg S."/>
            <person name="Sproer C."/>
            <person name="Covarrubias P.C."/>
            <person name="Sand W."/>
            <person name="Quatrini R."/>
            <person name="Vera M."/>
        </authorList>
    </citation>
    <scope>NUCLEOTIDE SEQUENCE [LARGE SCALE GENOMIC DNA]</scope>
    <source>
        <strain evidence="9">m-1</strain>
    </source>
</reference>
<dbReference type="InterPro" id="IPR020846">
    <property type="entry name" value="MFS_dom"/>
</dbReference>
<dbReference type="Proteomes" id="UP000253250">
    <property type="component" value="Unassembled WGS sequence"/>
</dbReference>
<organism evidence="8 9">
    <name type="scientific">Acidiferrobacter thiooxydans</name>
    <dbReference type="NCBI Taxonomy" id="163359"/>
    <lineage>
        <taxon>Bacteria</taxon>
        <taxon>Pseudomonadati</taxon>
        <taxon>Pseudomonadota</taxon>
        <taxon>Gammaproteobacteria</taxon>
        <taxon>Acidiferrobacterales</taxon>
        <taxon>Acidiferrobacteraceae</taxon>
        <taxon>Acidiferrobacter</taxon>
    </lineage>
</organism>
<evidence type="ECO:0000256" key="3">
    <source>
        <dbReference type="ARBA" id="ARBA00022692"/>
    </source>
</evidence>